<evidence type="ECO:0000313" key="1">
    <source>
        <dbReference type="EMBL" id="KAJ3832808.1"/>
    </source>
</evidence>
<dbReference type="InterPro" id="IPR012901">
    <property type="entry name" value="CARME"/>
</dbReference>
<dbReference type="AlphaFoldDB" id="A0AA38NY64"/>
<organism evidence="1 2">
    <name type="scientific">Lentinula raphanica</name>
    <dbReference type="NCBI Taxonomy" id="153919"/>
    <lineage>
        <taxon>Eukaryota</taxon>
        <taxon>Fungi</taxon>
        <taxon>Dikarya</taxon>
        <taxon>Basidiomycota</taxon>
        <taxon>Agaricomycotina</taxon>
        <taxon>Agaricomycetes</taxon>
        <taxon>Agaricomycetidae</taxon>
        <taxon>Agaricales</taxon>
        <taxon>Marasmiineae</taxon>
        <taxon>Omphalotaceae</taxon>
        <taxon>Lentinula</taxon>
    </lineage>
</organism>
<gene>
    <name evidence="1" type="ORF">F5878DRAFT_439989</name>
</gene>
<keyword evidence="2" id="KW-1185">Reference proteome</keyword>
<accession>A0AA38NY64</accession>
<sequence length="431" mass="48696">MSDVLVACLLPAMLLYLGVRFSVFDRDMFRSIWLNSISLFNVTHRSKIPSFASSHGPFSVQTSSTAYSNYSALSLNEVSRMRASYMSVGRTHKRIGYEIGYPKKLDKLSELIHLNSKITDGIASVMTRTYSQELSSSSILWSEIRHTAIDNHVDPASLSRIRESLKHFVRDWSDAGLSERSIIFEPILSVLSTLSTTVRSQKRVLVPGSGLNRLAYDISQLGYDVTACELSAYMNGAFRFLLDPEITKTVNQHEVFPYAHWWSHSRNTTDLFRGIRFPDVIPQLADNDTTGLHLMEGDFLTLDAKTPVASSAVRNTEGYDFVVTLFFIDTSVNIIQTLEQIHRLLKPGGTWVNLGPLLWCSSAQARLELTLEEVLDVVEAVGFSIVGKRDGSDNSVPECLKRRTIPCEYTHDDRAMMRWIYEAEFWVARKT</sequence>
<dbReference type="GO" id="GO:0008757">
    <property type="term" value="F:S-adenosylmethionine-dependent methyltransferase activity"/>
    <property type="evidence" value="ECO:0007669"/>
    <property type="project" value="InterPro"/>
</dbReference>
<reference evidence="1" key="1">
    <citation type="submission" date="2022-08" db="EMBL/GenBank/DDBJ databases">
        <authorList>
            <consortium name="DOE Joint Genome Institute"/>
            <person name="Min B."/>
            <person name="Riley R."/>
            <person name="Sierra-Patev S."/>
            <person name="Naranjo-Ortiz M."/>
            <person name="Looney B."/>
            <person name="Konkel Z."/>
            <person name="Slot J.C."/>
            <person name="Sakamoto Y."/>
            <person name="Steenwyk J.L."/>
            <person name="Rokas A."/>
            <person name="Carro J."/>
            <person name="Camarero S."/>
            <person name="Ferreira P."/>
            <person name="Molpeceres G."/>
            <person name="Ruiz-Duenas F.J."/>
            <person name="Serrano A."/>
            <person name="Henrissat B."/>
            <person name="Drula E."/>
            <person name="Hughes K.W."/>
            <person name="Mata J.L."/>
            <person name="Ishikawa N.K."/>
            <person name="Vargas-Isla R."/>
            <person name="Ushijima S."/>
            <person name="Smith C.A."/>
            <person name="Ahrendt S."/>
            <person name="Andreopoulos W."/>
            <person name="He G."/>
            <person name="Labutti K."/>
            <person name="Lipzen A."/>
            <person name="Ng V."/>
            <person name="Sandor L."/>
            <person name="Barry K."/>
            <person name="Martinez A.T."/>
            <person name="Xiao Y."/>
            <person name="Gibbons J.G."/>
            <person name="Terashima K."/>
            <person name="Hibbett D.S."/>
            <person name="Grigoriev I.V."/>
        </authorList>
    </citation>
    <scope>NUCLEOTIDE SEQUENCE</scope>
    <source>
        <strain evidence="1">TFB9207</strain>
    </source>
</reference>
<protein>
    <submittedName>
        <fullName evidence="1">N2227-like protein-domain-containing protein</fullName>
    </submittedName>
</protein>
<dbReference type="PANTHER" id="PTHR12303:SF13">
    <property type="match status" value="1"/>
</dbReference>
<dbReference type="Gene3D" id="3.40.50.150">
    <property type="entry name" value="Vaccinia Virus protein VP39"/>
    <property type="match status" value="1"/>
</dbReference>
<dbReference type="Pfam" id="PF07942">
    <property type="entry name" value="CARME"/>
    <property type="match status" value="1"/>
</dbReference>
<comment type="caution">
    <text evidence="1">The sequence shown here is derived from an EMBL/GenBank/DDBJ whole genome shotgun (WGS) entry which is preliminary data.</text>
</comment>
<evidence type="ECO:0000313" key="2">
    <source>
        <dbReference type="Proteomes" id="UP001163846"/>
    </source>
</evidence>
<name>A0AA38NY64_9AGAR</name>
<dbReference type="Proteomes" id="UP001163846">
    <property type="component" value="Unassembled WGS sequence"/>
</dbReference>
<proteinExistence type="predicted"/>
<dbReference type="SUPFAM" id="SSF53335">
    <property type="entry name" value="S-adenosyl-L-methionine-dependent methyltransferases"/>
    <property type="match status" value="1"/>
</dbReference>
<dbReference type="PANTHER" id="PTHR12303">
    <property type="entry name" value="CARNOSINE N-METHYLTRANSFERASE"/>
    <property type="match status" value="1"/>
</dbReference>
<dbReference type="EMBL" id="MU806849">
    <property type="protein sequence ID" value="KAJ3832808.1"/>
    <property type="molecule type" value="Genomic_DNA"/>
</dbReference>
<dbReference type="SMART" id="SM01296">
    <property type="entry name" value="N2227"/>
    <property type="match status" value="1"/>
</dbReference>
<dbReference type="InterPro" id="IPR029063">
    <property type="entry name" value="SAM-dependent_MTases_sf"/>
</dbReference>